<keyword evidence="6 15" id="KW-0812">Transmembrane</keyword>
<dbReference type="GO" id="GO:0016020">
    <property type="term" value="C:membrane"/>
    <property type="evidence" value="ECO:0007669"/>
    <property type="project" value="UniProtKB-SubCell"/>
</dbReference>
<evidence type="ECO:0000256" key="14">
    <source>
        <dbReference type="ARBA" id="ARBA00023170"/>
    </source>
</evidence>
<evidence type="ECO:0000256" key="5">
    <source>
        <dbReference type="ARBA" id="ARBA00022679"/>
    </source>
</evidence>
<reference evidence="17 18" key="1">
    <citation type="submission" date="2024-02" db="EMBL/GenBank/DDBJ databases">
        <authorList>
            <person name="Vignale AGUSTIN F."/>
            <person name="Sosa J E."/>
            <person name="Modenutti C."/>
        </authorList>
    </citation>
    <scope>NUCLEOTIDE SEQUENCE [LARGE SCALE GENOMIC DNA]</scope>
</reference>
<evidence type="ECO:0000256" key="6">
    <source>
        <dbReference type="ARBA" id="ARBA00022692"/>
    </source>
</evidence>
<dbReference type="PROSITE" id="PS00108">
    <property type="entry name" value="PROTEIN_KINASE_ST"/>
    <property type="match status" value="1"/>
</dbReference>
<evidence type="ECO:0000256" key="7">
    <source>
        <dbReference type="ARBA" id="ARBA00022729"/>
    </source>
</evidence>
<evidence type="ECO:0000256" key="10">
    <source>
        <dbReference type="ARBA" id="ARBA00022777"/>
    </source>
</evidence>
<dbReference type="AlphaFoldDB" id="A0ABC8RY15"/>
<keyword evidence="11" id="KW-0067">ATP-binding</keyword>
<evidence type="ECO:0000313" key="17">
    <source>
        <dbReference type="EMBL" id="CAK9148455.1"/>
    </source>
</evidence>
<dbReference type="FunFam" id="3.30.200.20:FF:000039">
    <property type="entry name" value="receptor-like protein kinase FERONIA"/>
    <property type="match status" value="1"/>
</dbReference>
<dbReference type="InterPro" id="IPR008271">
    <property type="entry name" value="Ser/Thr_kinase_AS"/>
</dbReference>
<dbReference type="Gene3D" id="3.30.200.20">
    <property type="entry name" value="Phosphorylase Kinase, domain 1"/>
    <property type="match status" value="1"/>
</dbReference>
<comment type="similarity">
    <text evidence="3">In the C-terminal section; belongs to the protein kinase superfamily. Ser/Thr protein kinase family.</text>
</comment>
<organism evidence="17 18">
    <name type="scientific">Ilex paraguariensis</name>
    <name type="common">yerba mate</name>
    <dbReference type="NCBI Taxonomy" id="185542"/>
    <lineage>
        <taxon>Eukaryota</taxon>
        <taxon>Viridiplantae</taxon>
        <taxon>Streptophyta</taxon>
        <taxon>Embryophyta</taxon>
        <taxon>Tracheophyta</taxon>
        <taxon>Spermatophyta</taxon>
        <taxon>Magnoliopsida</taxon>
        <taxon>eudicotyledons</taxon>
        <taxon>Gunneridae</taxon>
        <taxon>Pentapetalae</taxon>
        <taxon>asterids</taxon>
        <taxon>campanulids</taxon>
        <taxon>Aquifoliales</taxon>
        <taxon>Aquifoliaceae</taxon>
        <taxon>Ilex</taxon>
    </lineage>
</organism>
<dbReference type="PANTHER" id="PTHR27007">
    <property type="match status" value="1"/>
</dbReference>
<sequence length="660" mass="73504">MHLCSMCYANKRMFFSQIVNLLVVATLLSSSVIQVESLNFSYATFTRQNETDFTMTDHSYIAFGALQVTGDARGASIANLAGRILYKHPFQLRKRNITASFNSTFVVNITPQNNTIWGEGLAFILTNERGSVPDNSSGQWLGVVNASTNGTTGGNIFAIEFDTKKSFEEDIDDNHVGIDVNSVYSIEQVSLNGIGVNLSSGIDIPMRVQYDGGLKTLAIYVLMTNTSGYNMNSPIISRPLDLSEHLSEDVYVGFSASTGEYTQLNCIRAWNFTSTDIDDDDTANRLWMWILISAALIAFLAGLFFVLCWRRKMKEKQMHKNSKVELQIQGSASAPQKFRLKDVKHATANFHPQNMLGRGGCGIVYKGLLSKKEVAVKRFSKDSNQGVQDFIAEITTIGNFHHRNLVKLVGWCYEKNELALVYELMPNGSLDNHLFHDESRDMGGSSSTLSWERRHIIICGVATALDYLHNGCEKRVLHRDVKSSNIMLDSEFNARLGDFGLARTIQLGGETHHSTKEIAGTPAYMAPESFHVERATVETDVYAFGVLLLEVACGRKPGNHRIIDWVWELYQMGKIIEAMDSWLNGDFNEEQAECVLRLGLACCHPNPYQRPSMRTALQVLTGEAAPPPIPSEKPAFTWPAMAPSAAEIWITLLEETNSDQ</sequence>
<dbReference type="EMBL" id="CAUOFW020001748">
    <property type="protein sequence ID" value="CAK9148455.1"/>
    <property type="molecule type" value="Genomic_DNA"/>
</dbReference>
<dbReference type="FunFam" id="2.60.120.200:FF:000198">
    <property type="entry name" value="Probable L-type lectin-domain containing receptor kinase S.5"/>
    <property type="match status" value="1"/>
</dbReference>
<evidence type="ECO:0000256" key="2">
    <source>
        <dbReference type="ARBA" id="ARBA00008536"/>
    </source>
</evidence>
<gene>
    <name evidence="17" type="ORF">ILEXP_LOCUS16394</name>
</gene>
<keyword evidence="18" id="KW-1185">Reference proteome</keyword>
<keyword evidence="14" id="KW-0675">Receptor</keyword>
<comment type="similarity">
    <text evidence="2">In the N-terminal section; belongs to the leguminous lectin family.</text>
</comment>
<comment type="subcellular location">
    <subcellularLocation>
        <location evidence="1">Membrane</location>
        <topology evidence="1">Single-pass type I membrane protein</topology>
    </subcellularLocation>
</comment>
<evidence type="ECO:0000256" key="1">
    <source>
        <dbReference type="ARBA" id="ARBA00004479"/>
    </source>
</evidence>
<dbReference type="PROSITE" id="PS50011">
    <property type="entry name" value="PROTEIN_KINASE_DOM"/>
    <property type="match status" value="1"/>
</dbReference>
<dbReference type="SMART" id="SM00220">
    <property type="entry name" value="S_TKc"/>
    <property type="match status" value="1"/>
</dbReference>
<dbReference type="CDD" id="cd14066">
    <property type="entry name" value="STKc_IRAK"/>
    <property type="match status" value="1"/>
</dbReference>
<keyword evidence="5" id="KW-0808">Transferase</keyword>
<evidence type="ECO:0000313" key="18">
    <source>
        <dbReference type="Proteomes" id="UP001642360"/>
    </source>
</evidence>
<dbReference type="FunFam" id="1.10.510.10:FF:000626">
    <property type="entry name" value="probable L-type lectin-domain containing receptor kinase S.5"/>
    <property type="match status" value="1"/>
</dbReference>
<evidence type="ECO:0000256" key="9">
    <source>
        <dbReference type="ARBA" id="ARBA00022741"/>
    </source>
</evidence>
<keyword evidence="10" id="KW-0418">Kinase</keyword>
<keyword evidence="7" id="KW-0732">Signal</keyword>
<protein>
    <recommendedName>
        <fullName evidence="16">Protein kinase domain-containing protein</fullName>
    </recommendedName>
</protein>
<evidence type="ECO:0000256" key="3">
    <source>
        <dbReference type="ARBA" id="ARBA00010217"/>
    </source>
</evidence>
<dbReference type="InterPro" id="IPR011009">
    <property type="entry name" value="Kinase-like_dom_sf"/>
</dbReference>
<dbReference type="InterPro" id="IPR050528">
    <property type="entry name" value="L-type_Lectin-RKs"/>
</dbReference>
<evidence type="ECO:0000256" key="12">
    <source>
        <dbReference type="ARBA" id="ARBA00022989"/>
    </source>
</evidence>
<dbReference type="InterPro" id="IPR013320">
    <property type="entry name" value="ConA-like_dom_sf"/>
</dbReference>
<accession>A0ABC8RY15</accession>
<dbReference type="Pfam" id="PF00139">
    <property type="entry name" value="Lectin_legB"/>
    <property type="match status" value="1"/>
</dbReference>
<name>A0ABC8RY15_9AQUA</name>
<dbReference type="Pfam" id="PF00069">
    <property type="entry name" value="Pkinase"/>
    <property type="match status" value="1"/>
</dbReference>
<keyword evidence="9" id="KW-0547">Nucleotide-binding</keyword>
<dbReference type="Gene3D" id="1.10.510.10">
    <property type="entry name" value="Transferase(Phosphotransferase) domain 1"/>
    <property type="match status" value="1"/>
</dbReference>
<evidence type="ECO:0000256" key="4">
    <source>
        <dbReference type="ARBA" id="ARBA00022527"/>
    </source>
</evidence>
<evidence type="ECO:0000256" key="11">
    <source>
        <dbReference type="ARBA" id="ARBA00022840"/>
    </source>
</evidence>
<dbReference type="InterPro" id="IPR000719">
    <property type="entry name" value="Prot_kinase_dom"/>
</dbReference>
<keyword evidence="12 15" id="KW-1133">Transmembrane helix</keyword>
<dbReference type="GO" id="GO:0004674">
    <property type="term" value="F:protein serine/threonine kinase activity"/>
    <property type="evidence" value="ECO:0007669"/>
    <property type="project" value="UniProtKB-KW"/>
</dbReference>
<feature type="domain" description="Protein kinase" evidence="16">
    <location>
        <begin position="350"/>
        <end position="636"/>
    </location>
</feature>
<dbReference type="GO" id="GO:0005524">
    <property type="term" value="F:ATP binding"/>
    <property type="evidence" value="ECO:0007669"/>
    <property type="project" value="UniProtKB-KW"/>
</dbReference>
<feature type="transmembrane region" description="Helical" evidence="15">
    <location>
        <begin position="286"/>
        <end position="309"/>
    </location>
</feature>
<dbReference type="CDD" id="cd06899">
    <property type="entry name" value="lectin_legume_LecRK_Arcelin_ConA"/>
    <property type="match status" value="1"/>
</dbReference>
<evidence type="ECO:0000256" key="8">
    <source>
        <dbReference type="ARBA" id="ARBA00022734"/>
    </source>
</evidence>
<dbReference type="InterPro" id="IPR001220">
    <property type="entry name" value="Legume_lectin_dom"/>
</dbReference>
<dbReference type="SUPFAM" id="SSF56112">
    <property type="entry name" value="Protein kinase-like (PK-like)"/>
    <property type="match status" value="1"/>
</dbReference>
<evidence type="ECO:0000259" key="16">
    <source>
        <dbReference type="PROSITE" id="PS50011"/>
    </source>
</evidence>
<evidence type="ECO:0000256" key="15">
    <source>
        <dbReference type="SAM" id="Phobius"/>
    </source>
</evidence>
<proteinExistence type="inferred from homology"/>
<dbReference type="Proteomes" id="UP001642360">
    <property type="component" value="Unassembled WGS sequence"/>
</dbReference>
<keyword evidence="13 15" id="KW-0472">Membrane</keyword>
<keyword evidence="4" id="KW-0723">Serine/threonine-protein kinase</keyword>
<dbReference type="SUPFAM" id="SSF49899">
    <property type="entry name" value="Concanavalin A-like lectins/glucanases"/>
    <property type="match status" value="1"/>
</dbReference>
<comment type="caution">
    <text evidence="17">The sequence shown here is derived from an EMBL/GenBank/DDBJ whole genome shotgun (WGS) entry which is preliminary data.</text>
</comment>
<dbReference type="GO" id="GO:0030246">
    <property type="term" value="F:carbohydrate binding"/>
    <property type="evidence" value="ECO:0007669"/>
    <property type="project" value="UniProtKB-KW"/>
</dbReference>
<dbReference type="Gene3D" id="2.60.120.200">
    <property type="match status" value="1"/>
</dbReference>
<evidence type="ECO:0000256" key="13">
    <source>
        <dbReference type="ARBA" id="ARBA00023136"/>
    </source>
</evidence>
<keyword evidence="8" id="KW-0430">Lectin</keyword>